<evidence type="ECO:0000259" key="2">
    <source>
        <dbReference type="Pfam" id="PF01852"/>
    </source>
</evidence>
<feature type="domain" description="START" evidence="2">
    <location>
        <begin position="87"/>
        <end position="133"/>
    </location>
</feature>
<dbReference type="GO" id="GO:0008289">
    <property type="term" value="F:lipid binding"/>
    <property type="evidence" value="ECO:0007669"/>
    <property type="project" value="InterPro"/>
</dbReference>
<comment type="caution">
    <text evidence="3">The sequence shown here is derived from an EMBL/GenBank/DDBJ whole genome shotgun (WGS) entry which is preliminary data.</text>
</comment>
<evidence type="ECO:0000313" key="3">
    <source>
        <dbReference type="EMBL" id="GMH68338.1"/>
    </source>
</evidence>
<protein>
    <recommendedName>
        <fullName evidence="2">START domain-containing protein</fullName>
    </recommendedName>
</protein>
<dbReference type="SUPFAM" id="SSF55961">
    <property type="entry name" value="Bet v1-like"/>
    <property type="match status" value="1"/>
</dbReference>
<dbReference type="EMBL" id="BRXZ01001326">
    <property type="protein sequence ID" value="GMH68338.1"/>
    <property type="molecule type" value="Genomic_DNA"/>
</dbReference>
<dbReference type="InterPro" id="IPR002913">
    <property type="entry name" value="START_lipid-bd_dom"/>
</dbReference>
<sequence length="212" mass="23066">PPKLVYGESPKILFVPPRSFLSMVQLRILRRTRSRSLARAFASSPSPPQAPFKDVNTVVVTSYGINATVYKEGKEETKEGRIPGKLEKLQRANTIRSMSVLTRCGNHTEFSLIAHADPGGGLPNWAVRSVVGTLVGIEPFRFFHRVTAGAKRRAEGLGGNQEVTPRVGISQMGYAGFWEMPEKWGQGEGGAGLPDVIPGGDDAEEPPEIQKD</sequence>
<dbReference type="InterPro" id="IPR023393">
    <property type="entry name" value="START-like_dom_sf"/>
</dbReference>
<organism evidence="3 4">
    <name type="scientific">Triparma retinervis</name>
    <dbReference type="NCBI Taxonomy" id="2557542"/>
    <lineage>
        <taxon>Eukaryota</taxon>
        <taxon>Sar</taxon>
        <taxon>Stramenopiles</taxon>
        <taxon>Ochrophyta</taxon>
        <taxon>Bolidophyceae</taxon>
        <taxon>Parmales</taxon>
        <taxon>Triparmaceae</taxon>
        <taxon>Triparma</taxon>
    </lineage>
</organism>
<evidence type="ECO:0000256" key="1">
    <source>
        <dbReference type="SAM" id="MobiDB-lite"/>
    </source>
</evidence>
<feature type="compositionally biased region" description="Acidic residues" evidence="1">
    <location>
        <begin position="201"/>
        <end position="212"/>
    </location>
</feature>
<accession>A0A9W7E9Z1</accession>
<dbReference type="Pfam" id="PF01852">
    <property type="entry name" value="START"/>
    <property type="match status" value="1"/>
</dbReference>
<dbReference type="Gene3D" id="3.30.530.20">
    <property type="match status" value="1"/>
</dbReference>
<feature type="region of interest" description="Disordered" evidence="1">
    <location>
        <begin position="183"/>
        <end position="212"/>
    </location>
</feature>
<dbReference type="AlphaFoldDB" id="A0A9W7E9Z1"/>
<feature type="non-terminal residue" evidence="3">
    <location>
        <position position="1"/>
    </location>
</feature>
<proteinExistence type="predicted"/>
<keyword evidence="4" id="KW-1185">Reference proteome</keyword>
<dbReference type="Proteomes" id="UP001165082">
    <property type="component" value="Unassembled WGS sequence"/>
</dbReference>
<evidence type="ECO:0000313" key="4">
    <source>
        <dbReference type="Proteomes" id="UP001165082"/>
    </source>
</evidence>
<gene>
    <name evidence="3" type="ORF">TrRE_jg10423</name>
</gene>
<reference evidence="3" key="1">
    <citation type="submission" date="2022-07" db="EMBL/GenBank/DDBJ databases">
        <title>Genome analysis of Parmales, a sister group of diatoms, reveals the evolutionary specialization of diatoms from phago-mixotrophs to photoautotrophs.</title>
        <authorList>
            <person name="Ban H."/>
            <person name="Sato S."/>
            <person name="Yoshikawa S."/>
            <person name="Kazumasa Y."/>
            <person name="Nakamura Y."/>
            <person name="Ichinomiya M."/>
            <person name="Saitoh K."/>
            <person name="Sato N."/>
            <person name="Blanc-Mathieu R."/>
            <person name="Endo H."/>
            <person name="Kuwata A."/>
            <person name="Ogata H."/>
        </authorList>
    </citation>
    <scope>NUCLEOTIDE SEQUENCE</scope>
</reference>
<dbReference type="OrthoDB" id="45900at2759"/>
<name>A0A9W7E9Z1_9STRA</name>